<dbReference type="Pfam" id="PF00703">
    <property type="entry name" value="Glyco_hydro_2"/>
    <property type="match status" value="1"/>
</dbReference>
<name>A0A4R6SDX2_LABRH</name>
<dbReference type="Gene3D" id="2.60.40.10">
    <property type="entry name" value="Immunoglobulins"/>
    <property type="match status" value="3"/>
</dbReference>
<dbReference type="InterPro" id="IPR043534">
    <property type="entry name" value="EBDG/EBM"/>
</dbReference>
<keyword evidence="4" id="KW-0732">Signal</keyword>
<dbReference type="Gene3D" id="2.60.120.260">
    <property type="entry name" value="Galactose-binding domain-like"/>
    <property type="match status" value="1"/>
</dbReference>
<dbReference type="InterPro" id="IPR054593">
    <property type="entry name" value="Beta-mannosidase-like_N2"/>
</dbReference>
<keyword evidence="3" id="KW-0326">Glycosidase</keyword>
<dbReference type="InterPro" id="IPR017853">
    <property type="entry name" value="GH"/>
</dbReference>
<feature type="signal peptide" evidence="4">
    <location>
        <begin position="1"/>
        <end position="25"/>
    </location>
</feature>
<evidence type="ECO:0000256" key="1">
    <source>
        <dbReference type="ARBA" id="ARBA00007401"/>
    </source>
</evidence>
<dbReference type="SUPFAM" id="SSF51445">
    <property type="entry name" value="(Trans)glycosidases"/>
    <property type="match status" value="1"/>
</dbReference>
<dbReference type="InterPro" id="IPR008979">
    <property type="entry name" value="Galactose-bd-like_sf"/>
</dbReference>
<dbReference type="Pfam" id="PF22666">
    <property type="entry name" value="Glyco_hydro_2_N2"/>
    <property type="match status" value="1"/>
</dbReference>
<dbReference type="PANTHER" id="PTHR43536">
    <property type="entry name" value="MANNOSYLGLYCOPROTEIN ENDO-BETA-MANNOSIDASE"/>
    <property type="match status" value="1"/>
</dbReference>
<sequence>MARKRLALVAAAALVAALGPVTASAAPEHGHPHAGEDGLTTLGLAGWQVQSSAVATQPGAQVSAPGFDTAAWLKVHPDDAGAPGTELGALLQNGECPNVFVGDNMRQCFGYMSKRGPVTVPRFAVPWWFRTEFTAPAGKHADLVLNGVVGEGDVWVNGTEVAGHDVVTGAFVKRTFDVSALVHDGPNALAIEMHPNNPNKMFTLDDADWNQIPPDNNTGIQFPVQLRVTDGLTDTNAHVVQQNNTDVTRSELTVKTDVTNDTDQARSVAATATITPPGARSPIVVHASVQVAAHQTTTVTFPVVTLDHPQVWWPYRMGAQPLYTLDTSVRSGELSAQSTRDTFGIRTISTKLIGAAPQAPDGVRQFAVNGKPIVFRAGGYAPELFLRYSKVDVAHQIALIRNLGLNGIRLEGHDMPDDFYQQMDRAGILIDAGFMCCDRWELPSSGNGVTEHDYQVIHDSALTLGQRLRNHPSVLNYGWSDNNPIPRQETESINGFHEADFQEPLIASAEYKSTEKLGPAGEKEGPYDWVPPSYWYDTTHYDPQDDSRTNVGGSWGFASEQSAGDTVPTMDSIQRFLTPDEQAKLWQEPDYNQYHANYEPGHGGYKFGTLYTFDQAMATRYGQWSSLDSYVQTAQIANYENTRSQFEAFLAHSTNKDAPSTGVIYWQLNKGWPTLLWSLYNADGDQPGSFFGAKKANAPVHAIYTYDDGTVALDNLGAGAQKGLSVQAKVYDTAGKLLDDQTAHGIDLASQQVRTKVLTPSVPATTTPPVKAKVSFVELLVRKGGTVVDRNVYWISSQRDVVDWPSSYGNPQATLSQYAAYQDLQNLDAAQLKVTARTDARPGPDGADTATTVTITNTSTKPAVGFFLRADLRRGTADGHEQPGDNQVAAALWDDNDLTLWPGESQTITTTYRAADLHGAAPVVSVRGANTQRLVVAAPRGRCGVAAG</sequence>
<dbReference type="Gene3D" id="3.20.20.80">
    <property type="entry name" value="Glycosidases"/>
    <property type="match status" value="1"/>
</dbReference>
<dbReference type="PANTHER" id="PTHR43536:SF1">
    <property type="entry name" value="MANNOSYLGLYCOPROTEIN ENDO-BETA-MANNOSIDASE"/>
    <property type="match status" value="1"/>
</dbReference>
<dbReference type="EMBL" id="SNXZ01000003">
    <property type="protein sequence ID" value="TDP97843.1"/>
    <property type="molecule type" value="Genomic_DNA"/>
</dbReference>
<dbReference type="InterPro" id="IPR036156">
    <property type="entry name" value="Beta-gal/glucu_dom_sf"/>
</dbReference>
<evidence type="ECO:0000256" key="2">
    <source>
        <dbReference type="ARBA" id="ARBA00022801"/>
    </source>
</evidence>
<dbReference type="Proteomes" id="UP000295444">
    <property type="component" value="Unassembled WGS sequence"/>
</dbReference>
<feature type="domain" description="Beta-mannosidase-like galactose-binding" evidence="7">
    <location>
        <begin position="72"/>
        <end position="198"/>
    </location>
</feature>
<dbReference type="GO" id="GO:0004553">
    <property type="term" value="F:hydrolase activity, hydrolyzing O-glycosyl compounds"/>
    <property type="evidence" value="ECO:0007669"/>
    <property type="project" value="InterPro"/>
</dbReference>
<comment type="similarity">
    <text evidence="1">Belongs to the glycosyl hydrolase 2 family.</text>
</comment>
<feature type="domain" description="Glycoside hydrolase family 2 immunoglobulin-like beta-sandwich" evidence="5">
    <location>
        <begin position="239"/>
        <end position="346"/>
    </location>
</feature>
<dbReference type="GO" id="GO:0005975">
    <property type="term" value="P:carbohydrate metabolic process"/>
    <property type="evidence" value="ECO:0007669"/>
    <property type="project" value="InterPro"/>
</dbReference>
<feature type="chain" id="PRO_5020546943" evidence="4">
    <location>
        <begin position="26"/>
        <end position="948"/>
    </location>
</feature>
<dbReference type="InterPro" id="IPR013783">
    <property type="entry name" value="Ig-like_fold"/>
</dbReference>
<dbReference type="InterPro" id="IPR041351">
    <property type="entry name" value="Ig_GlcNase"/>
</dbReference>
<dbReference type="AlphaFoldDB" id="A0A4R6SDX2"/>
<dbReference type="SUPFAM" id="SSF49303">
    <property type="entry name" value="beta-Galactosidase/glucuronidase domain"/>
    <property type="match status" value="3"/>
</dbReference>
<keyword evidence="2 8" id="KW-0378">Hydrolase</keyword>
<proteinExistence type="inferred from homology"/>
<evidence type="ECO:0000256" key="3">
    <source>
        <dbReference type="ARBA" id="ARBA00023295"/>
    </source>
</evidence>
<keyword evidence="9" id="KW-1185">Reference proteome</keyword>
<evidence type="ECO:0000313" key="8">
    <source>
        <dbReference type="EMBL" id="TDP97843.1"/>
    </source>
</evidence>
<accession>A0A4R6SDX2</accession>
<evidence type="ECO:0000313" key="9">
    <source>
        <dbReference type="Proteomes" id="UP000295444"/>
    </source>
</evidence>
<evidence type="ECO:0000259" key="6">
    <source>
        <dbReference type="Pfam" id="PF18368"/>
    </source>
</evidence>
<gene>
    <name evidence="8" type="ORF">EV186_103820</name>
</gene>
<reference evidence="8 9" key="1">
    <citation type="submission" date="2019-03" db="EMBL/GenBank/DDBJ databases">
        <title>Genomic Encyclopedia of Type Strains, Phase IV (KMG-IV): sequencing the most valuable type-strain genomes for metagenomic binning, comparative biology and taxonomic classification.</title>
        <authorList>
            <person name="Goeker M."/>
        </authorList>
    </citation>
    <scope>NUCLEOTIDE SEQUENCE [LARGE SCALE GENOMIC DNA]</scope>
    <source>
        <strain evidence="8 9">DSM 45361</strain>
    </source>
</reference>
<evidence type="ECO:0000259" key="5">
    <source>
        <dbReference type="Pfam" id="PF00703"/>
    </source>
</evidence>
<evidence type="ECO:0000256" key="4">
    <source>
        <dbReference type="SAM" id="SignalP"/>
    </source>
</evidence>
<comment type="caution">
    <text evidence="8">The sequence shown here is derived from an EMBL/GenBank/DDBJ whole genome shotgun (WGS) entry which is preliminary data.</text>
</comment>
<dbReference type="Pfam" id="PF18368">
    <property type="entry name" value="Ig_GlcNase"/>
    <property type="match status" value="1"/>
</dbReference>
<protein>
    <submittedName>
        <fullName evidence="8">Glycosyl hydrolase family 2</fullName>
    </submittedName>
</protein>
<dbReference type="RefSeq" id="WP_133850984.1">
    <property type="nucleotide sequence ID" value="NZ_SNXZ01000003.1"/>
</dbReference>
<dbReference type="OrthoDB" id="9758603at2"/>
<organism evidence="8 9">
    <name type="scientific">Labedaea rhizosphaerae</name>
    <dbReference type="NCBI Taxonomy" id="598644"/>
    <lineage>
        <taxon>Bacteria</taxon>
        <taxon>Bacillati</taxon>
        <taxon>Actinomycetota</taxon>
        <taxon>Actinomycetes</taxon>
        <taxon>Pseudonocardiales</taxon>
        <taxon>Pseudonocardiaceae</taxon>
        <taxon>Labedaea</taxon>
    </lineage>
</organism>
<dbReference type="SUPFAM" id="SSF49785">
    <property type="entry name" value="Galactose-binding domain-like"/>
    <property type="match status" value="1"/>
</dbReference>
<dbReference type="InterPro" id="IPR006102">
    <property type="entry name" value="Ig-like_GH2"/>
</dbReference>
<feature type="domain" description="Exo-beta-D-glucosaminidase Ig-fold" evidence="6">
    <location>
        <begin position="815"/>
        <end position="931"/>
    </location>
</feature>
<evidence type="ECO:0000259" key="7">
    <source>
        <dbReference type="Pfam" id="PF22666"/>
    </source>
</evidence>